<evidence type="ECO:0000313" key="3">
    <source>
        <dbReference type="Proteomes" id="UP000242146"/>
    </source>
</evidence>
<keyword evidence="3" id="KW-1185">Reference proteome</keyword>
<comment type="caution">
    <text evidence="2">The sequence shown here is derived from an EMBL/GenBank/DDBJ whole genome shotgun (WGS) entry which is preliminary data.</text>
</comment>
<dbReference type="Proteomes" id="UP000242146">
    <property type="component" value="Unassembled WGS sequence"/>
</dbReference>
<dbReference type="AlphaFoldDB" id="A0A1X2GN18"/>
<dbReference type="PANTHER" id="PTHR12373">
    <property type="entry name" value="ENHANCER OF RUDIMENTARY ERH"/>
    <property type="match status" value="1"/>
</dbReference>
<dbReference type="Pfam" id="PF01133">
    <property type="entry name" value="ER"/>
    <property type="match status" value="1"/>
</dbReference>
<sequence>MSTHTILLIQRNNDKATRRYYDFETLGQAMEEIAALYEEKLLESNPRLTKLEYNVQDLIRYIDAHQEFVVLVFDKTSNMYQPHDHHWIKNTLIRHFST</sequence>
<dbReference type="InterPro" id="IPR035912">
    <property type="entry name" value="EHR_sf"/>
</dbReference>
<proteinExistence type="inferred from homology"/>
<dbReference type="OrthoDB" id="7887808at2759"/>
<dbReference type="EMBL" id="MCGT01000008">
    <property type="protein sequence ID" value="ORX57516.1"/>
    <property type="molecule type" value="Genomic_DNA"/>
</dbReference>
<dbReference type="STRING" id="101127.A0A1X2GN18"/>
<comment type="similarity">
    <text evidence="1">Belongs to the E(R) family.</text>
</comment>
<reference evidence="2 3" key="1">
    <citation type="submission" date="2016-07" db="EMBL/GenBank/DDBJ databases">
        <title>Pervasive Adenine N6-methylation of Active Genes in Fungi.</title>
        <authorList>
            <consortium name="DOE Joint Genome Institute"/>
            <person name="Mondo S.J."/>
            <person name="Dannebaum R.O."/>
            <person name="Kuo R.C."/>
            <person name="Labutti K."/>
            <person name="Haridas S."/>
            <person name="Kuo A."/>
            <person name="Salamov A."/>
            <person name="Ahrendt S.R."/>
            <person name="Lipzen A."/>
            <person name="Sullivan W."/>
            <person name="Andreopoulos W.B."/>
            <person name="Clum A."/>
            <person name="Lindquist E."/>
            <person name="Daum C."/>
            <person name="Ramamoorthy G.K."/>
            <person name="Gryganskyi A."/>
            <person name="Culley D."/>
            <person name="Magnuson J.K."/>
            <person name="James T.Y."/>
            <person name="O'Malley M.A."/>
            <person name="Stajich J.E."/>
            <person name="Spatafora J.W."/>
            <person name="Visel A."/>
            <person name="Grigoriev I.V."/>
        </authorList>
    </citation>
    <scope>NUCLEOTIDE SEQUENCE [LARGE SCALE GENOMIC DNA]</scope>
    <source>
        <strain evidence="2 3">NRRL 3301</strain>
    </source>
</reference>
<organism evidence="2 3">
    <name type="scientific">Hesseltinella vesiculosa</name>
    <dbReference type="NCBI Taxonomy" id="101127"/>
    <lineage>
        <taxon>Eukaryota</taxon>
        <taxon>Fungi</taxon>
        <taxon>Fungi incertae sedis</taxon>
        <taxon>Mucoromycota</taxon>
        <taxon>Mucoromycotina</taxon>
        <taxon>Mucoromycetes</taxon>
        <taxon>Mucorales</taxon>
        <taxon>Cunninghamellaceae</taxon>
        <taxon>Hesseltinella</taxon>
    </lineage>
</organism>
<evidence type="ECO:0000313" key="2">
    <source>
        <dbReference type="EMBL" id="ORX57516.1"/>
    </source>
</evidence>
<protein>
    <submittedName>
        <fullName evidence="2">Enhancer of rudimentary</fullName>
    </submittedName>
</protein>
<dbReference type="Gene3D" id="3.30.2260.10">
    <property type="entry name" value="Enhancer of rudimentary"/>
    <property type="match status" value="1"/>
</dbReference>
<gene>
    <name evidence="2" type="ORF">DM01DRAFT_1334127</name>
</gene>
<name>A0A1X2GN18_9FUNG</name>
<dbReference type="SUPFAM" id="SSF143875">
    <property type="entry name" value="ERH-like"/>
    <property type="match status" value="1"/>
</dbReference>
<evidence type="ECO:0000256" key="1">
    <source>
        <dbReference type="ARBA" id="ARBA00007491"/>
    </source>
</evidence>
<dbReference type="InterPro" id="IPR000781">
    <property type="entry name" value="ERH"/>
</dbReference>
<dbReference type="PANTHER" id="PTHR12373:SF0">
    <property type="entry name" value="ENHANCER OF RUDIMENTARY HOMOLOG"/>
    <property type="match status" value="1"/>
</dbReference>
<accession>A0A1X2GN18</accession>